<organism evidence="1 2">
    <name type="scientific">Trichinella britovi</name>
    <name type="common">Parasitic roundworm</name>
    <dbReference type="NCBI Taxonomy" id="45882"/>
    <lineage>
        <taxon>Eukaryota</taxon>
        <taxon>Metazoa</taxon>
        <taxon>Ecdysozoa</taxon>
        <taxon>Nematoda</taxon>
        <taxon>Enoplea</taxon>
        <taxon>Dorylaimia</taxon>
        <taxon>Trichinellida</taxon>
        <taxon>Trichinellidae</taxon>
        <taxon>Trichinella</taxon>
    </lineage>
</organism>
<sequence length="93" mass="9941">MKTVSCPTLSAYDMLIGIDNKTRQHVRAILSLLSLLSLPNEGKAVVHDVVATAAVAAATALLDASKNTALNISFSKLYIEIDVLEIFDLLVLS</sequence>
<gene>
    <name evidence="1" type="ORF">T03_2400</name>
</gene>
<evidence type="ECO:0000313" key="1">
    <source>
        <dbReference type="EMBL" id="KRY61354.1"/>
    </source>
</evidence>
<accession>A0A0V1DIS3</accession>
<protein>
    <submittedName>
        <fullName evidence="1">Uncharacterized protein</fullName>
    </submittedName>
</protein>
<reference evidence="1 2" key="1">
    <citation type="submission" date="2015-01" db="EMBL/GenBank/DDBJ databases">
        <title>Evolution of Trichinella species and genotypes.</title>
        <authorList>
            <person name="Korhonen P.K."/>
            <person name="Edoardo P."/>
            <person name="Giuseppe L.R."/>
            <person name="Gasser R.B."/>
        </authorList>
    </citation>
    <scope>NUCLEOTIDE SEQUENCE [LARGE SCALE GENOMIC DNA]</scope>
    <source>
        <strain evidence="1">ISS120</strain>
    </source>
</reference>
<comment type="caution">
    <text evidence="1">The sequence shown here is derived from an EMBL/GenBank/DDBJ whole genome shotgun (WGS) entry which is preliminary data.</text>
</comment>
<evidence type="ECO:0000313" key="2">
    <source>
        <dbReference type="Proteomes" id="UP000054653"/>
    </source>
</evidence>
<dbReference type="EMBL" id="JYDI01000001">
    <property type="protein sequence ID" value="KRY61354.1"/>
    <property type="molecule type" value="Genomic_DNA"/>
</dbReference>
<dbReference type="AlphaFoldDB" id="A0A0V1DIS3"/>
<keyword evidence="2" id="KW-1185">Reference proteome</keyword>
<name>A0A0V1DIS3_TRIBR</name>
<dbReference type="Proteomes" id="UP000054653">
    <property type="component" value="Unassembled WGS sequence"/>
</dbReference>
<proteinExistence type="predicted"/>